<dbReference type="GO" id="GO:0000976">
    <property type="term" value="F:transcription cis-regulatory region binding"/>
    <property type="evidence" value="ECO:0007669"/>
    <property type="project" value="TreeGrafter"/>
</dbReference>
<feature type="domain" description="HTH lacI-type" evidence="5">
    <location>
        <begin position="11"/>
        <end position="65"/>
    </location>
</feature>
<dbReference type="EMBL" id="QMIG01000011">
    <property type="protein sequence ID" value="RAW13776.1"/>
    <property type="molecule type" value="Genomic_DNA"/>
</dbReference>
<dbReference type="GO" id="GO:0003700">
    <property type="term" value="F:DNA-binding transcription factor activity"/>
    <property type="evidence" value="ECO:0007669"/>
    <property type="project" value="TreeGrafter"/>
</dbReference>
<accession>A0A329QNN3</accession>
<protein>
    <submittedName>
        <fullName evidence="6">LacI family transcriptional regulator</fullName>
    </submittedName>
</protein>
<dbReference type="Gene3D" id="1.10.260.40">
    <property type="entry name" value="lambda repressor-like DNA-binding domains"/>
    <property type="match status" value="1"/>
</dbReference>
<reference evidence="6 7" key="1">
    <citation type="submission" date="2018-06" db="EMBL/GenBank/DDBJ databases">
        <title>Phytoactinopolyspora halophila sp. nov., a novel halophilic actinomycete isolated from a saline soil in China.</title>
        <authorList>
            <person name="Tang S.-K."/>
        </authorList>
    </citation>
    <scope>NUCLEOTIDE SEQUENCE [LARGE SCALE GENOMIC DNA]</scope>
    <source>
        <strain evidence="6 7">YIM 96934</strain>
    </source>
</reference>
<dbReference type="Gene3D" id="3.40.50.2300">
    <property type="match status" value="2"/>
</dbReference>
<evidence type="ECO:0000256" key="4">
    <source>
        <dbReference type="ARBA" id="ARBA00023163"/>
    </source>
</evidence>
<organism evidence="6 7">
    <name type="scientific">Phytoactinopolyspora halophila</name>
    <dbReference type="NCBI Taxonomy" id="1981511"/>
    <lineage>
        <taxon>Bacteria</taxon>
        <taxon>Bacillati</taxon>
        <taxon>Actinomycetota</taxon>
        <taxon>Actinomycetes</taxon>
        <taxon>Jiangellales</taxon>
        <taxon>Jiangellaceae</taxon>
        <taxon>Phytoactinopolyspora</taxon>
    </lineage>
</organism>
<dbReference type="AlphaFoldDB" id="A0A329QNN3"/>
<dbReference type="InterPro" id="IPR000843">
    <property type="entry name" value="HTH_LacI"/>
</dbReference>
<name>A0A329QNN3_9ACTN</name>
<dbReference type="InterPro" id="IPR010982">
    <property type="entry name" value="Lambda_DNA-bd_dom_sf"/>
</dbReference>
<proteinExistence type="predicted"/>
<keyword evidence="3" id="KW-0238">DNA-binding</keyword>
<evidence type="ECO:0000259" key="5">
    <source>
        <dbReference type="PROSITE" id="PS50932"/>
    </source>
</evidence>
<dbReference type="OrthoDB" id="37081at2"/>
<keyword evidence="7" id="KW-1185">Reference proteome</keyword>
<sequence>MTGASDRSRRVTLMDVARHAGVSRATASLVLRESPLVAEPTRLKVRDAVRELGYVYNRGAASLRMRRSHTVGLVISGLANPFFADFIEGVERELRPAGYVAFLANTFDDPERQGMLIRTLLEHQIDGMLIVAAAGSSAEIGVPPEAVDIPYVLATRPVPGVAASYVGTDNRAGARMAVDHLLGHGARRIAYFGGPEDGAARMERQAAVAERLAESESDLDPAWTVPSPVSTTDGQHVARALVSSSAPPDAVIAHSDAIAFGVMRSLRDAGIEVGTRCRVVGFDDVEQARAWSPSLTSVSVKAATLGGRAAQMLLERIRAPEIPPESLVLEPQLVVRESCGCGRDS</sequence>
<evidence type="ECO:0000256" key="1">
    <source>
        <dbReference type="ARBA" id="ARBA00022491"/>
    </source>
</evidence>
<evidence type="ECO:0000256" key="2">
    <source>
        <dbReference type="ARBA" id="ARBA00023015"/>
    </source>
</evidence>
<dbReference type="SMART" id="SM00354">
    <property type="entry name" value="HTH_LACI"/>
    <property type="match status" value="1"/>
</dbReference>
<keyword evidence="1" id="KW-0678">Repressor</keyword>
<dbReference type="Pfam" id="PF13377">
    <property type="entry name" value="Peripla_BP_3"/>
    <property type="match status" value="1"/>
</dbReference>
<dbReference type="SUPFAM" id="SSF53822">
    <property type="entry name" value="Periplasmic binding protein-like I"/>
    <property type="match status" value="1"/>
</dbReference>
<gene>
    <name evidence="6" type="ORF">DPM12_12285</name>
</gene>
<dbReference type="CDD" id="cd06289">
    <property type="entry name" value="PBP1_MalI-like"/>
    <property type="match status" value="1"/>
</dbReference>
<dbReference type="PROSITE" id="PS50932">
    <property type="entry name" value="HTH_LACI_2"/>
    <property type="match status" value="1"/>
</dbReference>
<dbReference type="Proteomes" id="UP000250462">
    <property type="component" value="Unassembled WGS sequence"/>
</dbReference>
<dbReference type="PROSITE" id="PS00356">
    <property type="entry name" value="HTH_LACI_1"/>
    <property type="match status" value="1"/>
</dbReference>
<dbReference type="Pfam" id="PF00356">
    <property type="entry name" value="LacI"/>
    <property type="match status" value="1"/>
</dbReference>
<dbReference type="InterPro" id="IPR046335">
    <property type="entry name" value="LacI/GalR-like_sensor"/>
</dbReference>
<comment type="caution">
    <text evidence="6">The sequence shown here is derived from an EMBL/GenBank/DDBJ whole genome shotgun (WGS) entry which is preliminary data.</text>
</comment>
<keyword evidence="2" id="KW-0805">Transcription regulation</keyword>
<dbReference type="PANTHER" id="PTHR30146">
    <property type="entry name" value="LACI-RELATED TRANSCRIPTIONAL REPRESSOR"/>
    <property type="match status" value="1"/>
</dbReference>
<dbReference type="PANTHER" id="PTHR30146:SF148">
    <property type="entry name" value="HTH-TYPE TRANSCRIPTIONAL REPRESSOR PURR-RELATED"/>
    <property type="match status" value="1"/>
</dbReference>
<dbReference type="RefSeq" id="WP_112258619.1">
    <property type="nucleotide sequence ID" value="NZ_QMIG01000011.1"/>
</dbReference>
<evidence type="ECO:0000313" key="7">
    <source>
        <dbReference type="Proteomes" id="UP000250462"/>
    </source>
</evidence>
<keyword evidence="4" id="KW-0804">Transcription</keyword>
<dbReference type="InterPro" id="IPR028082">
    <property type="entry name" value="Peripla_BP_I"/>
</dbReference>
<evidence type="ECO:0000256" key="3">
    <source>
        <dbReference type="ARBA" id="ARBA00023125"/>
    </source>
</evidence>
<dbReference type="CDD" id="cd01392">
    <property type="entry name" value="HTH_LacI"/>
    <property type="match status" value="1"/>
</dbReference>
<evidence type="ECO:0000313" key="6">
    <source>
        <dbReference type="EMBL" id="RAW13776.1"/>
    </source>
</evidence>
<dbReference type="SUPFAM" id="SSF47413">
    <property type="entry name" value="lambda repressor-like DNA-binding domains"/>
    <property type="match status" value="1"/>
</dbReference>